<proteinExistence type="predicted"/>
<protein>
    <submittedName>
        <fullName evidence="2">Serine protease</fullName>
    </submittedName>
</protein>
<evidence type="ECO:0000259" key="1">
    <source>
        <dbReference type="Pfam" id="PF20028"/>
    </source>
</evidence>
<dbReference type="InterPro" id="IPR045450">
    <property type="entry name" value="VMAP_C"/>
</dbReference>
<name>A0A250VRN6_STROL</name>
<dbReference type="Pfam" id="PF13365">
    <property type="entry name" value="Trypsin_2"/>
    <property type="match status" value="1"/>
</dbReference>
<keyword evidence="3" id="KW-1185">Reference proteome</keyword>
<dbReference type="Pfam" id="PF20028">
    <property type="entry name" value="VMAP-C"/>
    <property type="match status" value="1"/>
</dbReference>
<dbReference type="GO" id="GO:0006508">
    <property type="term" value="P:proteolysis"/>
    <property type="evidence" value="ECO:0007669"/>
    <property type="project" value="UniProtKB-KW"/>
</dbReference>
<evidence type="ECO:0000313" key="2">
    <source>
        <dbReference type="EMBL" id="GAX56754.1"/>
    </source>
</evidence>
<dbReference type="AlphaFoldDB" id="A0A250VRN6"/>
<accession>A0A250VRN6</accession>
<keyword evidence="2" id="KW-0645">Protease</keyword>
<reference evidence="3" key="1">
    <citation type="submission" date="2017-05" db="EMBL/GenBank/DDBJ databases">
        <title>Streptomyces olivochromogenes NBRC 3561 whole genome shotgun sequence.</title>
        <authorList>
            <person name="Dohra H."/>
            <person name="Kodani S."/>
        </authorList>
    </citation>
    <scope>NUCLEOTIDE SEQUENCE [LARGE SCALE GENOMIC DNA]</scope>
    <source>
        <strain evidence="3">NBRC 3561</strain>
    </source>
</reference>
<gene>
    <name evidence="2" type="ORF">SO3561_08322</name>
</gene>
<sequence>MRRPSPLSLLQEHLGSCRLRVQGVSQGTGFFVAPGHVVTCAHVAGTQPGTRLPVFWEDTEFEGIVLTASAPPKGRELWPFPDLAVVRLLDAPSGHPCVWLDTVPPSHDAGLTAIGFSDVYEPGSAAERSAALVRGGTQKLQVGEMLELVGGEVNKGLSGGPVLNHESGGVCAIVKATRLRNTSMGGLGTPVSALRLLDPDVYRNLIRAHDAFHGQDDRWSRLSDRVMRHDAGGADEGLDTALNSTEERQLLALISQLPEDPMDETLSGTSSHLAAFFAAAVEGALPPATYPLLDHRDVFTELAARMLPEDGGLPYELAFAADLAHRGATAGPAWQGAVQQLRDRVLITAGRLGLGDTMQRRLAERPGPEVQPSIIGRIRHSMRDRRLYHVMVWRYRSASDIRPAAPESDALPLDQAVKHLAELLPAQIEIMGGATSPGLIELILPVEALDEGFADLELWPQLPWFSLGRKQRVVVRPLERHEAPSLHAAWAERWQQLDGKAVGDMVVCVCGRGDQHQAALDASFDNDPALGALALAGTPQSPPVSDAYQVAVASGVPMMMWRRGSPACERADGGRCGAPGRRTCRGNGFFTELCASLDDARRDDLPERIRRLRVEAEKPPKREGHLGGDIVLLWDDPRRQIPRSPLAPAQEGRSR</sequence>
<feature type="domain" description="vWA-MoxR associated protein C-terminal" evidence="1">
    <location>
        <begin position="387"/>
        <end position="637"/>
    </location>
</feature>
<dbReference type="SUPFAM" id="SSF50494">
    <property type="entry name" value="Trypsin-like serine proteases"/>
    <property type="match status" value="1"/>
</dbReference>
<evidence type="ECO:0000313" key="3">
    <source>
        <dbReference type="Proteomes" id="UP000217446"/>
    </source>
</evidence>
<dbReference type="STRING" id="1963.AQJ27_43995"/>
<dbReference type="Gene3D" id="2.40.10.120">
    <property type="match status" value="1"/>
</dbReference>
<comment type="caution">
    <text evidence="2">The sequence shown here is derived from an EMBL/GenBank/DDBJ whole genome shotgun (WGS) entry which is preliminary data.</text>
</comment>
<dbReference type="GO" id="GO:0008233">
    <property type="term" value="F:peptidase activity"/>
    <property type="evidence" value="ECO:0007669"/>
    <property type="project" value="UniProtKB-KW"/>
</dbReference>
<dbReference type="InterPro" id="IPR009003">
    <property type="entry name" value="Peptidase_S1_PA"/>
</dbReference>
<keyword evidence="2" id="KW-0378">Hydrolase</keyword>
<organism evidence="2 3">
    <name type="scientific">Streptomyces olivochromogenes</name>
    <dbReference type="NCBI Taxonomy" id="1963"/>
    <lineage>
        <taxon>Bacteria</taxon>
        <taxon>Bacillati</taxon>
        <taxon>Actinomycetota</taxon>
        <taxon>Actinomycetes</taxon>
        <taxon>Kitasatosporales</taxon>
        <taxon>Streptomycetaceae</taxon>
        <taxon>Streptomyces</taxon>
    </lineage>
</organism>
<dbReference type="Proteomes" id="UP000217446">
    <property type="component" value="Unassembled WGS sequence"/>
</dbReference>
<dbReference type="EMBL" id="BDQI01000028">
    <property type="protein sequence ID" value="GAX56754.1"/>
    <property type="molecule type" value="Genomic_DNA"/>
</dbReference>